<evidence type="ECO:0000256" key="5">
    <source>
        <dbReference type="SAM" id="MobiDB-lite"/>
    </source>
</evidence>
<dbReference type="Gramene" id="Pp3c10_1810V3.1">
    <property type="protein sequence ID" value="Pp3c10_1810V3.1"/>
    <property type="gene ID" value="Pp3c10_1810"/>
</dbReference>
<dbReference type="AlphaFoldDB" id="A0A2K1JXA0"/>
<feature type="region of interest" description="Disordered" evidence="5">
    <location>
        <begin position="234"/>
        <end position="298"/>
    </location>
</feature>
<name>A0A2K1JXA0_PHYPA</name>
<proteinExistence type="predicted"/>
<dbReference type="SUPFAM" id="SSF48464">
    <property type="entry name" value="ENTH/VHS domain"/>
    <property type="match status" value="1"/>
</dbReference>
<dbReference type="PANTHER" id="PTHR12276:SF95">
    <property type="entry name" value="ENTH_VHS FAMILY PROTEIN"/>
    <property type="match status" value="1"/>
</dbReference>
<dbReference type="CDD" id="cd03571">
    <property type="entry name" value="ENTH"/>
    <property type="match status" value="1"/>
</dbReference>
<dbReference type="Gramene" id="Pp3c10_1810V3.2">
    <property type="protein sequence ID" value="Pp3c10_1810V3.2"/>
    <property type="gene ID" value="Pp3c10_1810"/>
</dbReference>
<dbReference type="GeneID" id="112287573"/>
<dbReference type="EnsemblPlants" id="Pp3c10_1810V3.1">
    <property type="protein sequence ID" value="Pp3c10_1810V3.1"/>
    <property type="gene ID" value="Pp3c10_1810"/>
</dbReference>
<comment type="subcellular location">
    <subcellularLocation>
        <location evidence="1">Cytoplasmic vesicle</location>
        <location evidence="1">Clathrin-coated vesicle</location>
    </subcellularLocation>
    <subcellularLocation>
        <location evidence="2">Golgi apparatus</location>
    </subcellularLocation>
</comment>
<evidence type="ECO:0000313" key="8">
    <source>
        <dbReference type="EnsemblPlants" id="Pp3c10_1810V3.1"/>
    </source>
</evidence>
<dbReference type="PaxDb" id="3218-PP1S245_103V6.2"/>
<dbReference type="GO" id="GO:0005543">
    <property type="term" value="F:phospholipid binding"/>
    <property type="evidence" value="ECO:0000318"/>
    <property type="project" value="GO_Central"/>
</dbReference>
<dbReference type="GO" id="GO:0005886">
    <property type="term" value="C:plasma membrane"/>
    <property type="evidence" value="ECO:0000318"/>
    <property type="project" value="GO_Central"/>
</dbReference>
<dbReference type="SMART" id="SM00273">
    <property type="entry name" value="ENTH"/>
    <property type="match status" value="1"/>
</dbReference>
<evidence type="ECO:0000256" key="3">
    <source>
        <dbReference type="ARBA" id="ARBA00023034"/>
    </source>
</evidence>
<dbReference type="PANTHER" id="PTHR12276">
    <property type="entry name" value="EPSIN/ENT-RELATED"/>
    <property type="match status" value="1"/>
</dbReference>
<feature type="region of interest" description="Disordered" evidence="5">
    <location>
        <begin position="355"/>
        <end position="395"/>
    </location>
</feature>
<dbReference type="GO" id="GO:0030276">
    <property type="term" value="F:clathrin binding"/>
    <property type="evidence" value="ECO:0000318"/>
    <property type="project" value="GO_Central"/>
</dbReference>
<evidence type="ECO:0000256" key="2">
    <source>
        <dbReference type="ARBA" id="ARBA00004555"/>
    </source>
</evidence>
<dbReference type="InterPro" id="IPR013809">
    <property type="entry name" value="ENTH"/>
</dbReference>
<evidence type="ECO:0000256" key="4">
    <source>
        <dbReference type="ARBA" id="ARBA00023329"/>
    </source>
</evidence>
<evidence type="ECO:0000259" key="6">
    <source>
        <dbReference type="PROSITE" id="PS50942"/>
    </source>
</evidence>
<dbReference type="EnsemblPlants" id="Pp3c10_1810V3.2">
    <property type="protein sequence ID" value="Pp3c10_1810V3.2"/>
    <property type="gene ID" value="Pp3c10_1810"/>
</dbReference>
<dbReference type="Proteomes" id="UP000006727">
    <property type="component" value="Chromosome 10"/>
</dbReference>
<reference evidence="8" key="3">
    <citation type="submission" date="2020-12" db="UniProtKB">
        <authorList>
            <consortium name="EnsemblPlants"/>
        </authorList>
    </citation>
    <scope>IDENTIFICATION</scope>
</reference>
<dbReference type="Pfam" id="PF01417">
    <property type="entry name" value="ENTH"/>
    <property type="match status" value="1"/>
</dbReference>
<dbReference type="OrthoDB" id="4033880at2759"/>
<dbReference type="GO" id="GO:0005768">
    <property type="term" value="C:endosome"/>
    <property type="evidence" value="ECO:0000318"/>
    <property type="project" value="GO_Central"/>
</dbReference>
<feature type="compositionally biased region" description="Low complexity" evidence="5">
    <location>
        <begin position="258"/>
        <end position="286"/>
    </location>
</feature>
<keyword evidence="4" id="KW-0968">Cytoplasmic vesicle</keyword>
<organism evidence="7">
    <name type="scientific">Physcomitrium patens</name>
    <name type="common">Spreading-leaved earth moss</name>
    <name type="synonym">Physcomitrella patens</name>
    <dbReference type="NCBI Taxonomy" id="3218"/>
    <lineage>
        <taxon>Eukaryota</taxon>
        <taxon>Viridiplantae</taxon>
        <taxon>Streptophyta</taxon>
        <taxon>Embryophyta</taxon>
        <taxon>Bryophyta</taxon>
        <taxon>Bryophytina</taxon>
        <taxon>Bryopsida</taxon>
        <taxon>Funariidae</taxon>
        <taxon>Funariales</taxon>
        <taxon>Funariaceae</taxon>
        <taxon>Physcomitrium</taxon>
    </lineage>
</organism>
<evidence type="ECO:0000313" key="7">
    <source>
        <dbReference type="EMBL" id="PNR46148.1"/>
    </source>
</evidence>
<accession>A0A2K1JXA0</accession>
<dbReference type="GO" id="GO:0006897">
    <property type="term" value="P:endocytosis"/>
    <property type="evidence" value="ECO:0000318"/>
    <property type="project" value="GO_Central"/>
</dbReference>
<dbReference type="FunCoup" id="A0A2K1JXA0">
    <property type="interactions" value="163"/>
</dbReference>
<dbReference type="GO" id="GO:0030125">
    <property type="term" value="C:clathrin vesicle coat"/>
    <property type="evidence" value="ECO:0000318"/>
    <property type="project" value="GO_Central"/>
</dbReference>
<dbReference type="STRING" id="3218.A0A2K1JXA0"/>
<dbReference type="KEGG" id="ppp:112287573"/>
<gene>
    <name evidence="8" type="primary">LOC112287573</name>
    <name evidence="7" type="ORF">PHYPA_013267</name>
</gene>
<dbReference type="PROSITE" id="PS50942">
    <property type="entry name" value="ENTH"/>
    <property type="match status" value="1"/>
</dbReference>
<reference evidence="7 9" key="1">
    <citation type="journal article" date="2008" name="Science">
        <title>The Physcomitrella genome reveals evolutionary insights into the conquest of land by plants.</title>
        <authorList>
            <person name="Rensing S."/>
            <person name="Lang D."/>
            <person name="Zimmer A."/>
            <person name="Terry A."/>
            <person name="Salamov A."/>
            <person name="Shapiro H."/>
            <person name="Nishiyama T."/>
            <person name="Perroud P.-F."/>
            <person name="Lindquist E."/>
            <person name="Kamisugi Y."/>
            <person name="Tanahashi T."/>
            <person name="Sakakibara K."/>
            <person name="Fujita T."/>
            <person name="Oishi K."/>
            <person name="Shin-I T."/>
            <person name="Kuroki Y."/>
            <person name="Toyoda A."/>
            <person name="Suzuki Y."/>
            <person name="Hashimoto A."/>
            <person name="Yamaguchi K."/>
            <person name="Sugano A."/>
            <person name="Kohara Y."/>
            <person name="Fujiyama A."/>
            <person name="Anterola A."/>
            <person name="Aoki S."/>
            <person name="Ashton N."/>
            <person name="Barbazuk W.B."/>
            <person name="Barker E."/>
            <person name="Bennetzen J."/>
            <person name="Bezanilla M."/>
            <person name="Blankenship R."/>
            <person name="Cho S.H."/>
            <person name="Dutcher S."/>
            <person name="Estelle M."/>
            <person name="Fawcett J.A."/>
            <person name="Gundlach H."/>
            <person name="Hanada K."/>
            <person name="Heyl A."/>
            <person name="Hicks K.A."/>
            <person name="Hugh J."/>
            <person name="Lohr M."/>
            <person name="Mayer K."/>
            <person name="Melkozernov A."/>
            <person name="Murata T."/>
            <person name="Nelson D."/>
            <person name="Pils B."/>
            <person name="Prigge M."/>
            <person name="Reiss B."/>
            <person name="Renner T."/>
            <person name="Rombauts S."/>
            <person name="Rushton P."/>
            <person name="Sanderfoot A."/>
            <person name="Schween G."/>
            <person name="Shiu S.-H."/>
            <person name="Stueber K."/>
            <person name="Theodoulou F.L."/>
            <person name="Tu H."/>
            <person name="Van de Peer Y."/>
            <person name="Verrier P.J."/>
            <person name="Waters E."/>
            <person name="Wood A."/>
            <person name="Yang L."/>
            <person name="Cove D."/>
            <person name="Cuming A."/>
            <person name="Hasebe M."/>
            <person name="Lucas S."/>
            <person name="Mishler D.B."/>
            <person name="Reski R."/>
            <person name="Grigoriev I."/>
            <person name="Quatrano R.S."/>
            <person name="Boore J.L."/>
        </authorList>
    </citation>
    <scope>NUCLEOTIDE SEQUENCE [LARGE SCALE GENOMIC DNA]</scope>
    <source>
        <strain evidence="8 9">cv. Gransden 2004</strain>
    </source>
</reference>
<reference evidence="7 9" key="2">
    <citation type="journal article" date="2018" name="Plant J.">
        <title>The Physcomitrella patens chromosome-scale assembly reveals moss genome structure and evolution.</title>
        <authorList>
            <person name="Lang D."/>
            <person name="Ullrich K.K."/>
            <person name="Murat F."/>
            <person name="Fuchs J."/>
            <person name="Jenkins J."/>
            <person name="Haas F.B."/>
            <person name="Piednoel M."/>
            <person name="Gundlach H."/>
            <person name="Van Bel M."/>
            <person name="Meyberg R."/>
            <person name="Vives C."/>
            <person name="Morata J."/>
            <person name="Symeonidi A."/>
            <person name="Hiss M."/>
            <person name="Muchero W."/>
            <person name="Kamisugi Y."/>
            <person name="Saleh O."/>
            <person name="Blanc G."/>
            <person name="Decker E.L."/>
            <person name="van Gessel N."/>
            <person name="Grimwood J."/>
            <person name="Hayes R.D."/>
            <person name="Graham S.W."/>
            <person name="Gunter L.E."/>
            <person name="McDaniel S.F."/>
            <person name="Hoernstein S.N.W."/>
            <person name="Larsson A."/>
            <person name="Li F.W."/>
            <person name="Perroud P.F."/>
            <person name="Phillips J."/>
            <person name="Ranjan P."/>
            <person name="Rokshar D.S."/>
            <person name="Rothfels C.J."/>
            <person name="Schneider L."/>
            <person name="Shu S."/>
            <person name="Stevenson D.W."/>
            <person name="Thummler F."/>
            <person name="Tillich M."/>
            <person name="Villarreal Aguilar J.C."/>
            <person name="Widiez T."/>
            <person name="Wong G.K."/>
            <person name="Wymore A."/>
            <person name="Zhang Y."/>
            <person name="Zimmer A.D."/>
            <person name="Quatrano R.S."/>
            <person name="Mayer K.F.X."/>
            <person name="Goodstein D."/>
            <person name="Casacuberta J.M."/>
            <person name="Vandepoele K."/>
            <person name="Reski R."/>
            <person name="Cuming A.C."/>
            <person name="Tuskan G.A."/>
            <person name="Maumus F."/>
            <person name="Salse J."/>
            <person name="Schmutz J."/>
            <person name="Rensing S.A."/>
        </authorList>
    </citation>
    <scope>NUCLEOTIDE SEQUENCE [LARGE SCALE GENOMIC DNA]</scope>
    <source>
        <strain evidence="8 9">cv. Gransden 2004</strain>
    </source>
</reference>
<dbReference type="RefSeq" id="XP_024386448.1">
    <property type="nucleotide sequence ID" value="XM_024530680.2"/>
</dbReference>
<dbReference type="GO" id="GO:0005794">
    <property type="term" value="C:Golgi apparatus"/>
    <property type="evidence" value="ECO:0007669"/>
    <property type="project" value="UniProtKB-SubCell"/>
</dbReference>
<dbReference type="EMBL" id="ABEU02000010">
    <property type="protein sequence ID" value="PNR46148.1"/>
    <property type="molecule type" value="Genomic_DNA"/>
</dbReference>
<evidence type="ECO:0000313" key="9">
    <source>
        <dbReference type="Proteomes" id="UP000006727"/>
    </source>
</evidence>
<protein>
    <recommendedName>
        <fullName evidence="6">ENTH domain-containing protein</fullName>
    </recommendedName>
</protein>
<evidence type="ECO:0000256" key="1">
    <source>
        <dbReference type="ARBA" id="ARBA00004132"/>
    </source>
</evidence>
<sequence length="414" mass="46276">MDDRISRGSGHLENLKSRAFYLLKDSLKIARLALVDISTSELMTEDATNTDEWGPTTKQMAEISKVIFNSEDYLRVVQILHNRLALNPKKHWKQVHKTLILLEYLLGHGPEHLVMEFREEKDRLEELTRFVYVDWKGSDRSSALQTKAKHVLHLLTNEAAYREERIQAQKTSQGICGFGSQSRQQKSAHVEYDPHIFGPRSKSTSCLMTISSAEDSRSLLVDEDHRYSSCKLDTKKTSTHSNSVGDESEADMSSPCFSETTWGTSSSSSRGESLSARGRSVSYSSSDGNRNEESPTSNFSFRRTAQILDMDSVASELETTVVDDLPLVHTSPPMSGYKSVVPKLPAHRRPVISKAEDLASERSSAPVQKLPPPPPMAEYKPVIARPPQSGSRVSRRQIDTLTSAREPTVDLISI</sequence>
<keyword evidence="3" id="KW-0333">Golgi apparatus</keyword>
<feature type="domain" description="ENTH" evidence="6">
    <location>
        <begin position="32"/>
        <end position="165"/>
    </location>
</feature>
<keyword evidence="9" id="KW-1185">Reference proteome</keyword>
<dbReference type="Gene3D" id="1.25.40.90">
    <property type="match status" value="1"/>
</dbReference>
<dbReference type="InterPro" id="IPR008942">
    <property type="entry name" value="ENTH_VHS"/>
</dbReference>